<dbReference type="Gene3D" id="3.40.50.300">
    <property type="entry name" value="P-loop containing nucleotide triphosphate hydrolases"/>
    <property type="match status" value="2"/>
</dbReference>
<dbReference type="InterPro" id="IPR034348">
    <property type="entry name" value="RLI_dom_1"/>
</dbReference>
<dbReference type="NCBIfam" id="NF009945">
    <property type="entry name" value="PRK13409.1"/>
    <property type="match status" value="1"/>
</dbReference>
<dbReference type="CDD" id="cd03236">
    <property type="entry name" value="ABC_RNaseL_inhibitor_domain1"/>
    <property type="match status" value="1"/>
</dbReference>
<dbReference type="GO" id="GO:0016887">
    <property type="term" value="F:ATP hydrolysis activity"/>
    <property type="evidence" value="ECO:0007669"/>
    <property type="project" value="InterPro"/>
</dbReference>
<dbReference type="Pfam" id="PF00005">
    <property type="entry name" value="ABC_tran"/>
    <property type="match status" value="2"/>
</dbReference>
<dbReference type="InterPro" id="IPR017896">
    <property type="entry name" value="4Fe4S_Fe-S-bd"/>
</dbReference>
<comment type="function">
    <text evidence="3">Component of the multifactor complex (MFC) involved in translation initiation. Required for the binding of MFC to the 40S ribosome. Required for the processing and nuclear export of the 60S and 40S ribosomal subunits.</text>
</comment>
<gene>
    <name evidence="8" type="primary">ABCE2</name>
    <name evidence="8" type="ORF">Clacol_009249</name>
</gene>
<keyword evidence="9" id="KW-1185">Reference proteome</keyword>
<dbReference type="InterPro" id="IPR017871">
    <property type="entry name" value="ABC_transporter-like_CS"/>
</dbReference>
<dbReference type="InterPro" id="IPR003439">
    <property type="entry name" value="ABC_transporter-like_ATP-bd"/>
</dbReference>
<dbReference type="FunFam" id="3.40.50.300:FF:000144">
    <property type="entry name" value="ATP-binding cassette sub-family E member 1"/>
    <property type="match status" value="1"/>
</dbReference>
<dbReference type="GO" id="GO:0006412">
    <property type="term" value="P:translation"/>
    <property type="evidence" value="ECO:0007669"/>
    <property type="project" value="UniProtKB-ARBA"/>
</dbReference>
<comment type="caution">
    <text evidence="8">The sequence shown here is derived from an EMBL/GenBank/DDBJ whole genome shotgun (WGS) entry which is preliminary data.</text>
</comment>
<dbReference type="InterPro" id="IPR003593">
    <property type="entry name" value="AAA+_ATPase"/>
</dbReference>
<accession>A0AAV5AQJ7</accession>
<dbReference type="Pfam" id="PF00037">
    <property type="entry name" value="Fer4"/>
    <property type="match status" value="1"/>
</dbReference>
<evidence type="ECO:0000313" key="8">
    <source>
        <dbReference type="EMBL" id="GJJ14979.1"/>
    </source>
</evidence>
<dbReference type="InterPro" id="IPR017900">
    <property type="entry name" value="4Fe4S_Fe_S_CS"/>
</dbReference>
<evidence type="ECO:0000259" key="6">
    <source>
        <dbReference type="PROSITE" id="PS50893"/>
    </source>
</evidence>
<dbReference type="SUPFAM" id="SSF52540">
    <property type="entry name" value="P-loop containing nucleoside triphosphate hydrolases"/>
    <property type="match status" value="2"/>
</dbReference>
<sequence length="614" mass="69207">MTDKITRIAIVDSNRCRPKRCAQECKKSCPVVKMGRAMLIHSKYLANAFQGKLCIEVKSTDKISFISEVLCIGCGICVKKCPFEAIAIINLPTDLASQVTHRYAANTFKLHRLPTPRPGQVLGLVGTNGIGKSTALKILAGKLKPNLGRYDDPPDWQDILKHFRGSELQNYFTKVLEDNLKALIKPQYVDHIPRAIKGELTVDQMLDQKLELDNKQRMLDELELNEVLDRQVTQLSGGELQRFAIAMSCIQRADVYMFDEPSSYLDIKQRLRAARTIRGLLNPDCYVVAVEHDLSVLDYLSDFICCLYGKAGMYGVVTMPYSVREGINIFLDGFIPTENLRFREDSLSFKMVETAEEILLDKTRHYSYPAMTKTLGDFKLTVEAGEFTDSEIIVMLGENGTGKTTLVRLLAGDTPDVETDRQTFAFSLKPQTISPKFPGTVRMLLLKQIKQAFMHPQFQSDVVKPMMIDNIIDQEVKTLSGGELQRVAIVLALGKPNVNLYLLDEPSSFLDSEQRIVASKVIKRFILHAKKTAFVIEHDFIMATYLADRVIVFEGQPAVAATATPPQSLLTGMNQFLASLEITFRRDPTNYRPRVNKLNSVKDKEQKIFDAMRE</sequence>
<evidence type="ECO:0000256" key="2">
    <source>
        <dbReference type="ARBA" id="ARBA00022840"/>
    </source>
</evidence>
<reference evidence="8" key="1">
    <citation type="submission" date="2021-10" db="EMBL/GenBank/DDBJ databases">
        <title>De novo Genome Assembly of Clathrus columnatus (Basidiomycota, Fungi) Using Illumina and Nanopore Sequence Data.</title>
        <authorList>
            <person name="Ogiso-Tanaka E."/>
            <person name="Itagaki H."/>
            <person name="Hosoya T."/>
            <person name="Hosaka K."/>
        </authorList>
    </citation>
    <scope>NUCLEOTIDE SEQUENCE</scope>
    <source>
        <strain evidence="8">MO-923</strain>
    </source>
</reference>
<dbReference type="PROSITE" id="PS00198">
    <property type="entry name" value="4FE4S_FER_1"/>
    <property type="match status" value="1"/>
</dbReference>
<dbReference type="PROSITE" id="PS00211">
    <property type="entry name" value="ABC_TRANSPORTER_1"/>
    <property type="match status" value="1"/>
</dbReference>
<feature type="domain" description="ABC transporter" evidence="6">
    <location>
        <begin position="86"/>
        <end position="333"/>
    </location>
</feature>
<dbReference type="GO" id="GO:0005737">
    <property type="term" value="C:cytoplasm"/>
    <property type="evidence" value="ECO:0007669"/>
    <property type="project" value="UniProtKB-ARBA"/>
</dbReference>
<dbReference type="EMBL" id="BPWL01000010">
    <property type="protein sequence ID" value="GJJ14979.1"/>
    <property type="molecule type" value="Genomic_DNA"/>
</dbReference>
<dbReference type="AlphaFoldDB" id="A0AAV5AQJ7"/>
<evidence type="ECO:0000259" key="7">
    <source>
        <dbReference type="PROSITE" id="PS51379"/>
    </source>
</evidence>
<evidence type="ECO:0000313" key="9">
    <source>
        <dbReference type="Proteomes" id="UP001050691"/>
    </source>
</evidence>
<dbReference type="PRINTS" id="PR01868">
    <property type="entry name" value="ABCEFAMILY"/>
</dbReference>
<dbReference type="Proteomes" id="UP001050691">
    <property type="component" value="Unassembled WGS sequence"/>
</dbReference>
<evidence type="ECO:0000256" key="5">
    <source>
        <dbReference type="ARBA" id="ARBA00082546"/>
    </source>
</evidence>
<feature type="domain" description="4Fe-4S ferredoxin-type" evidence="7">
    <location>
        <begin position="61"/>
        <end position="91"/>
    </location>
</feature>
<evidence type="ECO:0000256" key="3">
    <source>
        <dbReference type="ARBA" id="ARBA00056499"/>
    </source>
</evidence>
<dbReference type="Pfam" id="PF04068">
    <property type="entry name" value="Fer4_RLI"/>
    <property type="match status" value="1"/>
</dbReference>
<dbReference type="InterPro" id="IPR027417">
    <property type="entry name" value="P-loop_NTPase"/>
</dbReference>
<dbReference type="GO" id="GO:0060255">
    <property type="term" value="P:regulation of macromolecule metabolic process"/>
    <property type="evidence" value="ECO:0007669"/>
    <property type="project" value="UniProtKB-ARBA"/>
</dbReference>
<dbReference type="SUPFAM" id="SSF54862">
    <property type="entry name" value="4Fe-4S ferredoxins"/>
    <property type="match status" value="1"/>
</dbReference>
<keyword evidence="1" id="KW-0547">Nucleotide-binding</keyword>
<name>A0AAV5AQJ7_9AGAM</name>
<proteinExistence type="predicted"/>
<dbReference type="PROSITE" id="PS51379">
    <property type="entry name" value="4FE4S_FER_2"/>
    <property type="match status" value="1"/>
</dbReference>
<evidence type="ECO:0000256" key="4">
    <source>
        <dbReference type="ARBA" id="ARBA00067238"/>
    </source>
</evidence>
<organism evidence="8 9">
    <name type="scientific">Clathrus columnatus</name>
    <dbReference type="NCBI Taxonomy" id="1419009"/>
    <lineage>
        <taxon>Eukaryota</taxon>
        <taxon>Fungi</taxon>
        <taxon>Dikarya</taxon>
        <taxon>Basidiomycota</taxon>
        <taxon>Agaricomycotina</taxon>
        <taxon>Agaricomycetes</taxon>
        <taxon>Phallomycetidae</taxon>
        <taxon>Phallales</taxon>
        <taxon>Clathraceae</taxon>
        <taxon>Clathrus</taxon>
    </lineage>
</organism>
<dbReference type="InterPro" id="IPR013283">
    <property type="entry name" value="RLI1"/>
</dbReference>
<evidence type="ECO:0000256" key="1">
    <source>
        <dbReference type="ARBA" id="ARBA00022741"/>
    </source>
</evidence>
<protein>
    <recommendedName>
        <fullName evidence="4">Translation initiation factor RLI1</fullName>
    </recommendedName>
    <alternativeName>
        <fullName evidence="5">ATP-binding cassette sub-family E member RLI1</fullName>
    </alternativeName>
</protein>
<dbReference type="PROSITE" id="PS50893">
    <property type="entry name" value="ABC_TRANSPORTER_2"/>
    <property type="match status" value="2"/>
</dbReference>
<dbReference type="FunFam" id="3.40.50.300:FF:000152">
    <property type="entry name" value="ATP-binding cassette, sub-family E, member 1"/>
    <property type="match status" value="1"/>
</dbReference>
<dbReference type="SMART" id="SM00382">
    <property type="entry name" value="AAA"/>
    <property type="match status" value="2"/>
</dbReference>
<keyword evidence="2" id="KW-0067">ATP-binding</keyword>
<feature type="domain" description="ABC transporter" evidence="6">
    <location>
        <begin position="358"/>
        <end position="580"/>
    </location>
</feature>
<dbReference type="InterPro" id="IPR007209">
    <property type="entry name" value="RNaseL-inhib-like_metal-bd_dom"/>
</dbReference>
<dbReference type="PANTHER" id="PTHR19248">
    <property type="entry name" value="ATP-BINDING TRANSPORT PROTEIN-RELATED"/>
    <property type="match status" value="1"/>
</dbReference>
<dbReference type="GO" id="GO:0005524">
    <property type="term" value="F:ATP binding"/>
    <property type="evidence" value="ECO:0007669"/>
    <property type="project" value="UniProtKB-KW"/>
</dbReference>